<evidence type="ECO:0000256" key="1">
    <source>
        <dbReference type="ARBA" id="ARBA00004141"/>
    </source>
</evidence>
<feature type="transmembrane region" description="Helical" evidence="7">
    <location>
        <begin position="249"/>
        <end position="278"/>
    </location>
</feature>
<protein>
    <recommendedName>
        <fullName evidence="6">Transporter</fullName>
    </recommendedName>
</protein>
<name>A0AB39BWJ0_9BACI</name>
<evidence type="ECO:0000313" key="8">
    <source>
        <dbReference type="EMBL" id="XDI37920.1"/>
    </source>
</evidence>
<evidence type="ECO:0000256" key="3">
    <source>
        <dbReference type="ARBA" id="ARBA00022692"/>
    </source>
</evidence>
<dbReference type="PANTHER" id="PTHR42948">
    <property type="entry name" value="TRANSPORTER"/>
    <property type="match status" value="1"/>
</dbReference>
<organism evidence="8">
    <name type="scientific">Alkalihalophilus sp. As8PL</name>
    <dbReference type="NCBI Taxonomy" id="3237103"/>
    <lineage>
        <taxon>Bacteria</taxon>
        <taxon>Bacillati</taxon>
        <taxon>Bacillota</taxon>
        <taxon>Bacilli</taxon>
        <taxon>Bacillales</taxon>
        <taxon>Bacillaceae</taxon>
        <taxon>Alkalihalophilus</taxon>
    </lineage>
</organism>
<dbReference type="RefSeq" id="WP_368505247.1">
    <property type="nucleotide sequence ID" value="NZ_CP162551.1"/>
</dbReference>
<feature type="transmembrane region" description="Helical" evidence="7">
    <location>
        <begin position="344"/>
        <end position="365"/>
    </location>
</feature>
<dbReference type="Pfam" id="PF00209">
    <property type="entry name" value="SNF"/>
    <property type="match status" value="2"/>
</dbReference>
<evidence type="ECO:0000256" key="5">
    <source>
        <dbReference type="ARBA" id="ARBA00023136"/>
    </source>
</evidence>
<keyword evidence="3 6" id="KW-0812">Transmembrane</keyword>
<keyword evidence="4 7" id="KW-1133">Transmembrane helix</keyword>
<evidence type="ECO:0000256" key="7">
    <source>
        <dbReference type="SAM" id="Phobius"/>
    </source>
</evidence>
<keyword evidence="5 7" id="KW-0472">Membrane</keyword>
<evidence type="ECO:0000256" key="2">
    <source>
        <dbReference type="ARBA" id="ARBA00022448"/>
    </source>
</evidence>
<dbReference type="GO" id="GO:0016020">
    <property type="term" value="C:membrane"/>
    <property type="evidence" value="ECO:0007669"/>
    <property type="project" value="UniProtKB-SubCell"/>
</dbReference>
<dbReference type="SUPFAM" id="SSF161070">
    <property type="entry name" value="SNF-like"/>
    <property type="match status" value="1"/>
</dbReference>
<accession>A0AB39BWJ0</accession>
<dbReference type="PRINTS" id="PR00176">
    <property type="entry name" value="NANEUSMPORT"/>
</dbReference>
<keyword evidence="6" id="KW-0769">Symport</keyword>
<feature type="transmembrane region" description="Helical" evidence="7">
    <location>
        <begin position="298"/>
        <end position="324"/>
    </location>
</feature>
<dbReference type="NCBIfam" id="NF037979">
    <property type="entry name" value="Na_transp"/>
    <property type="match status" value="1"/>
</dbReference>
<gene>
    <name evidence="8" type="ORF">AB3N04_06285</name>
</gene>
<evidence type="ECO:0000256" key="6">
    <source>
        <dbReference type="RuleBase" id="RU003732"/>
    </source>
</evidence>
<dbReference type="InterPro" id="IPR037272">
    <property type="entry name" value="SNS_sf"/>
</dbReference>
<feature type="transmembrane region" description="Helical" evidence="7">
    <location>
        <begin position="176"/>
        <end position="196"/>
    </location>
</feature>
<evidence type="ECO:0000256" key="4">
    <source>
        <dbReference type="ARBA" id="ARBA00022989"/>
    </source>
</evidence>
<dbReference type="EMBL" id="CP162551">
    <property type="protein sequence ID" value="XDI37920.1"/>
    <property type="molecule type" value="Genomic_DNA"/>
</dbReference>
<feature type="transmembrane region" description="Helical" evidence="7">
    <location>
        <begin position="385"/>
        <end position="402"/>
    </location>
</feature>
<dbReference type="PROSITE" id="PS00610">
    <property type="entry name" value="NA_NEUROTRAN_SYMP_1"/>
    <property type="match status" value="1"/>
</dbReference>
<dbReference type="CDD" id="cd10336">
    <property type="entry name" value="SLC6sbd_Tyt1-Like"/>
    <property type="match status" value="1"/>
</dbReference>
<keyword evidence="2 6" id="KW-0813">Transport</keyword>
<dbReference type="InterPro" id="IPR047218">
    <property type="entry name" value="YocR/YhdH-like"/>
</dbReference>
<comment type="similarity">
    <text evidence="6">Belongs to the sodium:neurotransmitter symporter (SNF) (TC 2.A.22) family.</text>
</comment>
<feature type="transmembrane region" description="Helical" evidence="7">
    <location>
        <begin position="216"/>
        <end position="237"/>
    </location>
</feature>
<feature type="transmembrane region" description="Helical" evidence="7">
    <location>
        <begin position="86"/>
        <end position="116"/>
    </location>
</feature>
<feature type="transmembrane region" description="Helical" evidence="7">
    <location>
        <begin position="423"/>
        <end position="451"/>
    </location>
</feature>
<dbReference type="PROSITE" id="PS50267">
    <property type="entry name" value="NA_NEUROTRAN_SYMP_3"/>
    <property type="match status" value="1"/>
</dbReference>
<reference evidence="8" key="1">
    <citation type="submission" date="2024-07" db="EMBL/GenBank/DDBJ databases">
        <title>Identification and characteristics of an arsenic-resistant bacterial isolate, which belongs to a novel species.</title>
        <authorList>
            <person name="Juszczyk A."/>
            <person name="Kowalczyk A."/>
            <person name="Was K."/>
            <person name="Kosowicz W."/>
            <person name="Budzyn A."/>
            <person name="Latowski D."/>
        </authorList>
    </citation>
    <scope>NUCLEOTIDE SEQUENCE</scope>
    <source>
        <strain evidence="8">As8PL</strain>
    </source>
</reference>
<proteinExistence type="inferred from homology"/>
<dbReference type="PANTHER" id="PTHR42948:SF1">
    <property type="entry name" value="TRANSPORTER"/>
    <property type="match status" value="1"/>
</dbReference>
<dbReference type="GO" id="GO:0015293">
    <property type="term" value="F:symporter activity"/>
    <property type="evidence" value="ECO:0007669"/>
    <property type="project" value="UniProtKB-KW"/>
</dbReference>
<comment type="subcellular location">
    <subcellularLocation>
        <location evidence="1">Membrane</location>
        <topology evidence="1">Multi-pass membrane protein</topology>
    </subcellularLocation>
</comment>
<feature type="transmembrane region" description="Helical" evidence="7">
    <location>
        <begin position="146"/>
        <end position="164"/>
    </location>
</feature>
<feature type="transmembrane region" description="Helical" evidence="7">
    <location>
        <begin position="12"/>
        <end position="31"/>
    </location>
</feature>
<dbReference type="AlphaFoldDB" id="A0AB39BWJ0"/>
<dbReference type="InterPro" id="IPR000175">
    <property type="entry name" value="Na/ntran_symport"/>
</dbReference>
<sequence length="452" mass="48801">METQNEQWSSKLGFIYATAGTAIGLGAIWKFPYVAGTSGGGAFFLLFILFTLLIGLPLLIGEFILGRHTGKDAISTYKELAPKSTWVATGWIGVITCFIILTFYSVVGGWILIYLANAVTGQLSGLSVDQLGDQLGNSIANPYTTLAAQLLFILFTVIVVSKGIQKGIERASKLMMPALFVLLLVIAIRSLTLDGAMEGVQFLLLPDLSSITSETILFALGQALFALSLGISIMVTYSSYVPKTQSLPLAAGSIGIMNIFVALLAGLIIFPGVFTFGLEPSEGPQLIFVVLPAIFEQMLFGQFLLIAFLVLFLFAALTSAFSLLEIIVASRVKKDSTKRVKASWIIGLSAFICGIPACLSFGVMADVEIFGRTFFDAADQLASNILMPLGALLISLFVPLKLSKTTLFNELKQGSSVGSKLFIAWYFLLKYVTPFAIIIVFLDAIGLFSFWR</sequence>
<feature type="transmembrane region" description="Helical" evidence="7">
    <location>
        <begin position="43"/>
        <end position="65"/>
    </location>
</feature>